<feature type="region of interest" description="Disordered" evidence="1">
    <location>
        <begin position="190"/>
        <end position="243"/>
    </location>
</feature>
<dbReference type="Proteomes" id="UP000185434">
    <property type="component" value="Chromosome"/>
</dbReference>
<keyword evidence="3" id="KW-1185">Reference proteome</keyword>
<evidence type="ECO:0008006" key="4">
    <source>
        <dbReference type="Google" id="ProtNLM"/>
    </source>
</evidence>
<dbReference type="KEGG" id="cfk:CFRA_09400"/>
<feature type="compositionally biased region" description="Gly residues" evidence="1">
    <location>
        <begin position="358"/>
        <end position="387"/>
    </location>
</feature>
<feature type="region of interest" description="Disordered" evidence="1">
    <location>
        <begin position="266"/>
        <end position="334"/>
    </location>
</feature>
<sequence>MSLDQLATEFATTGTHLTVQATDSWNSMARTLATVADELNAVAADVSGANTGEVFDSAAGRITEMAARAGHFSANATAMAQHTQALHAAHAAGNSEVQAARAAVTAMPPAERIAAEQAFLAAFVPKFQASLAPAIPAVHMLMDPATARGGGDAGENQQFATTDARIDESAGAWRGAGNHLVTQAATALGGGAPQASHYAGPAGMAGQSAPTGPASHPLSAPAAGPTLGGTNSPLPGLGGMTGAGAAPALSRGGALGGTNGVTGGPRAGGAARAGSLGAASPASGVASQSGMFAPGAVGAPGNSGSPRTTTPISSRPGGTAGLPRGIGGGLPGGAGSPALGAVRGVGATGSFGGPAGGSAGLGGAHSPGGRPGLGGVVPGAPGAGAPGVSGATTPTAGAGSGGTHSGASMRGGVPVAPMMGANAGGQPTGRSKSVKAVTTAVELDENRRKLLGEPTPTVPGVIGDWAREQRA</sequence>
<proteinExistence type="predicted"/>
<feature type="compositionally biased region" description="Polar residues" evidence="1">
    <location>
        <begin position="302"/>
        <end position="313"/>
    </location>
</feature>
<reference evidence="2 3" key="1">
    <citation type="submission" date="2014-08" db="EMBL/GenBank/DDBJ databases">
        <title>Complete genome sequence of Corynebacterium frankenforstense ST18(T) (=DSM 45800(T)), isolated from raw cow milk.</title>
        <authorList>
            <person name="Ruckert C."/>
            <person name="Albersmeier A."/>
            <person name="Winkler A."/>
            <person name="Lipski A."/>
            <person name="Kalinowski J."/>
        </authorList>
    </citation>
    <scope>NUCLEOTIDE SEQUENCE [LARGE SCALE GENOMIC DNA]</scope>
    <source>
        <strain evidence="2 3">ST18</strain>
    </source>
</reference>
<dbReference type="RefSeq" id="WP_075664422.1">
    <property type="nucleotide sequence ID" value="NZ_CP009247.1"/>
</dbReference>
<feature type="compositionally biased region" description="Low complexity" evidence="1">
    <location>
        <begin position="388"/>
        <end position="397"/>
    </location>
</feature>
<name>A0A1L7CUF7_9CORY</name>
<feature type="region of interest" description="Disordered" evidence="1">
    <location>
        <begin position="447"/>
        <end position="471"/>
    </location>
</feature>
<gene>
    <name evidence="2" type="ORF">CFRA_09400</name>
</gene>
<feature type="compositionally biased region" description="Gly residues" evidence="1">
    <location>
        <begin position="318"/>
        <end position="334"/>
    </location>
</feature>
<evidence type="ECO:0000313" key="3">
    <source>
        <dbReference type="Proteomes" id="UP000185434"/>
    </source>
</evidence>
<dbReference type="AlphaFoldDB" id="A0A1L7CUF7"/>
<evidence type="ECO:0000256" key="1">
    <source>
        <dbReference type="SAM" id="MobiDB-lite"/>
    </source>
</evidence>
<organism evidence="2 3">
    <name type="scientific">Corynebacterium frankenforstense DSM 45800</name>
    <dbReference type="NCBI Taxonomy" id="1437875"/>
    <lineage>
        <taxon>Bacteria</taxon>
        <taxon>Bacillati</taxon>
        <taxon>Actinomycetota</taxon>
        <taxon>Actinomycetes</taxon>
        <taxon>Mycobacteriales</taxon>
        <taxon>Corynebacteriaceae</taxon>
        <taxon>Corynebacterium</taxon>
    </lineage>
</organism>
<evidence type="ECO:0000313" key="2">
    <source>
        <dbReference type="EMBL" id="APT89428.1"/>
    </source>
</evidence>
<protein>
    <recommendedName>
        <fullName evidence="4">PPE family domain-containing protein</fullName>
    </recommendedName>
</protein>
<feature type="compositionally biased region" description="Low complexity" evidence="1">
    <location>
        <begin position="268"/>
        <end position="290"/>
    </location>
</feature>
<dbReference type="OrthoDB" id="4428152at2"/>
<dbReference type="STRING" id="1437875.CFRA_09400"/>
<feature type="region of interest" description="Disordered" evidence="1">
    <location>
        <begin position="358"/>
        <end position="406"/>
    </location>
</feature>
<accession>A0A1L7CUF7</accession>
<dbReference type="EMBL" id="CP009247">
    <property type="protein sequence ID" value="APT89428.1"/>
    <property type="molecule type" value="Genomic_DNA"/>
</dbReference>